<feature type="compositionally biased region" description="Basic and acidic residues" evidence="1">
    <location>
        <begin position="247"/>
        <end position="262"/>
    </location>
</feature>
<feature type="compositionally biased region" description="Basic and acidic residues" evidence="1">
    <location>
        <begin position="120"/>
        <end position="135"/>
    </location>
</feature>
<proteinExistence type="predicted"/>
<organism evidence="2 3">
    <name type="scientific">Nocardioides furvisabuli</name>
    <dbReference type="NCBI Taxonomy" id="375542"/>
    <lineage>
        <taxon>Bacteria</taxon>
        <taxon>Bacillati</taxon>
        <taxon>Actinomycetota</taxon>
        <taxon>Actinomycetes</taxon>
        <taxon>Propionibacteriales</taxon>
        <taxon>Nocardioidaceae</taxon>
        <taxon>Nocardioides</taxon>
    </lineage>
</organism>
<feature type="compositionally biased region" description="Basic and acidic residues" evidence="1">
    <location>
        <begin position="69"/>
        <end position="107"/>
    </location>
</feature>
<name>A0ABN2X248_9ACTN</name>
<evidence type="ECO:0000256" key="1">
    <source>
        <dbReference type="SAM" id="MobiDB-lite"/>
    </source>
</evidence>
<feature type="compositionally biased region" description="Low complexity" evidence="1">
    <location>
        <begin position="108"/>
        <end position="119"/>
    </location>
</feature>
<comment type="caution">
    <text evidence="2">The sequence shown here is derived from an EMBL/GenBank/DDBJ whole genome shotgun (WGS) entry which is preliminary data.</text>
</comment>
<feature type="compositionally biased region" description="Basic and acidic residues" evidence="1">
    <location>
        <begin position="168"/>
        <end position="190"/>
    </location>
</feature>
<feature type="compositionally biased region" description="Basic and acidic residues" evidence="1">
    <location>
        <begin position="220"/>
        <end position="229"/>
    </location>
</feature>
<feature type="compositionally biased region" description="Basic and acidic residues" evidence="1">
    <location>
        <begin position="34"/>
        <end position="60"/>
    </location>
</feature>
<reference evidence="2 3" key="1">
    <citation type="journal article" date="2019" name="Int. J. Syst. Evol. Microbiol.">
        <title>The Global Catalogue of Microorganisms (GCM) 10K type strain sequencing project: providing services to taxonomists for standard genome sequencing and annotation.</title>
        <authorList>
            <consortium name="The Broad Institute Genomics Platform"/>
            <consortium name="The Broad Institute Genome Sequencing Center for Infectious Disease"/>
            <person name="Wu L."/>
            <person name="Ma J."/>
        </authorList>
    </citation>
    <scope>NUCLEOTIDE SEQUENCE [LARGE SCALE GENOMIC DNA]</scope>
    <source>
        <strain evidence="2 3">JCM 13813</strain>
    </source>
</reference>
<keyword evidence="3" id="KW-1185">Reference proteome</keyword>
<evidence type="ECO:0000313" key="2">
    <source>
        <dbReference type="EMBL" id="GAA2103084.1"/>
    </source>
</evidence>
<feature type="region of interest" description="Disordered" evidence="1">
    <location>
        <begin position="163"/>
        <end position="341"/>
    </location>
</feature>
<gene>
    <name evidence="2" type="ORF">GCM10009726_14450</name>
</gene>
<protein>
    <submittedName>
        <fullName evidence="2">Uncharacterized protein</fullName>
    </submittedName>
</protein>
<dbReference type="EMBL" id="BAAAMQ010000009">
    <property type="protein sequence ID" value="GAA2103084.1"/>
    <property type="molecule type" value="Genomic_DNA"/>
</dbReference>
<dbReference type="Proteomes" id="UP001501161">
    <property type="component" value="Unassembled WGS sequence"/>
</dbReference>
<feature type="compositionally biased region" description="Basic and acidic residues" evidence="1">
    <location>
        <begin position="280"/>
        <end position="294"/>
    </location>
</feature>
<sequence length="341" mass="36672">MQAVEGESRGAGPEDDAEHGRRGAGQQALEQQADGDHEHRAADGLREVERCRRVRGDHQQPRPVAVGRGDAEHAALVLRGDRRVDEGARDAGGEHGGAEAAEGERAEQAGVAQVEAAEGQAREEVGQPGHDRVVAGEEQLAGQPARVVQLREGRVLVAALRQVGAQDVRGHGGEDHPRDGEQHQRARPEEGERDAEDEQHAVVGEDHCDAAVEAPQRQAQQRDEHRPAEDAEGAQDLRAPPQRLARHQREAHPGEHGEERRGTAAGEPLRGRELAVGGARVEDVGGDHAEERQAPGDVEPDEAALARRGHAPILPGTSRRARRQPPGRVTCSARRAGAWRQ</sequence>
<accession>A0ABN2X248</accession>
<feature type="compositionally biased region" description="Basic and acidic residues" evidence="1">
    <location>
        <begin position="198"/>
        <end position="210"/>
    </location>
</feature>
<evidence type="ECO:0000313" key="3">
    <source>
        <dbReference type="Proteomes" id="UP001501161"/>
    </source>
</evidence>
<feature type="region of interest" description="Disordered" evidence="1">
    <location>
        <begin position="1"/>
        <end position="146"/>
    </location>
</feature>